<sequence length="263" mass="30639">MIFFILLLLLSTNVSANICLIPKVAIVTNVDNNIGSLISTSLSKKGYDLILTHNNNSNNIDKLTKNLVSKYYNNIKIIKGNLEDCLVVDNIFETYELYFANTHDLDILILNPPIMQYNIDLYNINDFLNVFSDIYFKIYDKTILYMNKNSANCGTIVSVLYKNLFNDIYFDNNYINKIKPFKYILEYVIKLNNFRCLKNYINSNIIICNYICDSNYKRFNEFTGSYNDNKYNIFTYNDLLSIIDFLCSESGRFINGLTIDINN</sequence>
<dbReference type="AlphaFoldDB" id="A0A6C0JR42"/>
<name>A0A6C0JR42_9ZZZZ</name>
<proteinExistence type="predicted"/>
<evidence type="ECO:0000313" key="1">
    <source>
        <dbReference type="EMBL" id="QHU07286.1"/>
    </source>
</evidence>
<dbReference type="EMBL" id="MN740684">
    <property type="protein sequence ID" value="QHU07286.1"/>
    <property type="molecule type" value="Genomic_DNA"/>
</dbReference>
<dbReference type="SUPFAM" id="SSF51735">
    <property type="entry name" value="NAD(P)-binding Rossmann-fold domains"/>
    <property type="match status" value="1"/>
</dbReference>
<dbReference type="Gene3D" id="3.40.50.720">
    <property type="entry name" value="NAD(P)-binding Rossmann-like Domain"/>
    <property type="match status" value="1"/>
</dbReference>
<accession>A0A6C0JR42</accession>
<organism evidence="1">
    <name type="scientific">viral metagenome</name>
    <dbReference type="NCBI Taxonomy" id="1070528"/>
    <lineage>
        <taxon>unclassified sequences</taxon>
        <taxon>metagenomes</taxon>
        <taxon>organismal metagenomes</taxon>
    </lineage>
</organism>
<reference evidence="1" key="1">
    <citation type="journal article" date="2020" name="Nature">
        <title>Giant virus diversity and host interactions through global metagenomics.</title>
        <authorList>
            <person name="Schulz F."/>
            <person name="Roux S."/>
            <person name="Paez-Espino D."/>
            <person name="Jungbluth S."/>
            <person name="Walsh D.A."/>
            <person name="Denef V.J."/>
            <person name="McMahon K.D."/>
            <person name="Konstantinidis K.T."/>
            <person name="Eloe-Fadrosh E.A."/>
            <person name="Kyrpides N.C."/>
            <person name="Woyke T."/>
        </authorList>
    </citation>
    <scope>NUCLEOTIDE SEQUENCE</scope>
    <source>
        <strain evidence="1">GVMAG-S-1040241-154</strain>
    </source>
</reference>
<protein>
    <submittedName>
        <fullName evidence="1">Uncharacterized protein</fullName>
    </submittedName>
</protein>
<dbReference type="InterPro" id="IPR036291">
    <property type="entry name" value="NAD(P)-bd_dom_sf"/>
</dbReference>